<proteinExistence type="predicted"/>
<accession>A0ABW1EGM1</accession>
<organism evidence="2 3">
    <name type="scientific">Acidicapsa dinghuensis</name>
    <dbReference type="NCBI Taxonomy" id="2218256"/>
    <lineage>
        <taxon>Bacteria</taxon>
        <taxon>Pseudomonadati</taxon>
        <taxon>Acidobacteriota</taxon>
        <taxon>Terriglobia</taxon>
        <taxon>Terriglobales</taxon>
        <taxon>Acidobacteriaceae</taxon>
        <taxon>Acidicapsa</taxon>
    </lineage>
</organism>
<dbReference type="Gene3D" id="2.60.40.1120">
    <property type="entry name" value="Carboxypeptidase-like, regulatory domain"/>
    <property type="match status" value="1"/>
</dbReference>
<dbReference type="RefSeq" id="WP_263340470.1">
    <property type="nucleotide sequence ID" value="NZ_JAGSYH010000005.1"/>
</dbReference>
<evidence type="ECO:0000313" key="2">
    <source>
        <dbReference type="EMBL" id="MFC5863467.1"/>
    </source>
</evidence>
<evidence type="ECO:0000256" key="1">
    <source>
        <dbReference type="SAM" id="Phobius"/>
    </source>
</evidence>
<keyword evidence="1" id="KW-0812">Transmembrane</keyword>
<feature type="transmembrane region" description="Helical" evidence="1">
    <location>
        <begin position="20"/>
        <end position="44"/>
    </location>
</feature>
<dbReference type="Pfam" id="PF13620">
    <property type="entry name" value="CarboxypepD_reg"/>
    <property type="match status" value="1"/>
</dbReference>
<name>A0ABW1EGM1_9BACT</name>
<reference evidence="3" key="1">
    <citation type="journal article" date="2019" name="Int. J. Syst. Evol. Microbiol.">
        <title>The Global Catalogue of Microorganisms (GCM) 10K type strain sequencing project: providing services to taxonomists for standard genome sequencing and annotation.</title>
        <authorList>
            <consortium name="The Broad Institute Genomics Platform"/>
            <consortium name="The Broad Institute Genome Sequencing Center for Infectious Disease"/>
            <person name="Wu L."/>
            <person name="Ma J."/>
        </authorList>
    </citation>
    <scope>NUCLEOTIDE SEQUENCE [LARGE SCALE GENOMIC DNA]</scope>
    <source>
        <strain evidence="3">JCM 4087</strain>
    </source>
</reference>
<comment type="caution">
    <text evidence="2">The sequence shown here is derived from an EMBL/GenBank/DDBJ whole genome shotgun (WGS) entry which is preliminary data.</text>
</comment>
<dbReference type="InterPro" id="IPR008969">
    <property type="entry name" value="CarboxyPept-like_regulatory"/>
</dbReference>
<keyword evidence="3" id="KW-1185">Reference proteome</keyword>
<gene>
    <name evidence="2" type="ORF">ACFPT7_14270</name>
</gene>
<dbReference type="SUPFAM" id="SSF49464">
    <property type="entry name" value="Carboxypeptidase regulatory domain-like"/>
    <property type="match status" value="1"/>
</dbReference>
<keyword evidence="1" id="KW-1133">Transmembrane helix</keyword>
<protein>
    <submittedName>
        <fullName evidence="2">Carboxypeptidase-like regulatory domain-containing protein</fullName>
    </submittedName>
</protein>
<sequence length="149" mass="16398">MNLPTRYRYGTDRLRYCSKIAFKVLSIAAAGIALGITPGASFTWGSSHVEPSIVAPEAEAQNFGQRVIQGKVLDDSEQAVVGATVFLENVKSRDVKSFTTPQSGSFRFAQVGMVDDYQVWAEKGKKKSSVKTISSFDSRKEVDFDLHLK</sequence>
<dbReference type="EMBL" id="JBHSPH010000005">
    <property type="protein sequence ID" value="MFC5863467.1"/>
    <property type="molecule type" value="Genomic_DNA"/>
</dbReference>
<keyword evidence="1" id="KW-0472">Membrane</keyword>
<dbReference type="Proteomes" id="UP001596091">
    <property type="component" value="Unassembled WGS sequence"/>
</dbReference>
<evidence type="ECO:0000313" key="3">
    <source>
        <dbReference type="Proteomes" id="UP001596091"/>
    </source>
</evidence>